<reference evidence="1" key="1">
    <citation type="submission" date="2021-02" db="EMBL/GenBank/DDBJ databases">
        <title>Draft genome sequence of Microbispora sp. RL4-1S isolated from rice leaves in Thailand.</title>
        <authorList>
            <person name="Muangham S."/>
            <person name="Duangmal K."/>
        </authorList>
    </citation>
    <scope>NUCLEOTIDE SEQUENCE</scope>
    <source>
        <strain evidence="1">RL4-1S</strain>
    </source>
</reference>
<protein>
    <submittedName>
        <fullName evidence="1">Uncharacterized protein</fullName>
    </submittedName>
</protein>
<evidence type="ECO:0000313" key="1">
    <source>
        <dbReference type="EMBL" id="MBP2704414.1"/>
    </source>
</evidence>
<accession>A0A941AQ72</accession>
<gene>
    <name evidence="1" type="ORF">JOL79_11375</name>
</gene>
<organism evidence="1 2">
    <name type="scientific">Microbispora oryzae</name>
    <dbReference type="NCBI Taxonomy" id="2806554"/>
    <lineage>
        <taxon>Bacteria</taxon>
        <taxon>Bacillati</taxon>
        <taxon>Actinomycetota</taxon>
        <taxon>Actinomycetes</taxon>
        <taxon>Streptosporangiales</taxon>
        <taxon>Streptosporangiaceae</taxon>
        <taxon>Microbispora</taxon>
    </lineage>
</organism>
<name>A0A941AQ72_9ACTN</name>
<comment type="caution">
    <text evidence="1">The sequence shown here is derived from an EMBL/GenBank/DDBJ whole genome shotgun (WGS) entry which is preliminary data.</text>
</comment>
<sequence length="214" mass="22812">MAIEAANIAETARITRVIELTTPKWEEQRRVLDDARRLDVAVWVGRARVDKYHGEPTAEEIAGGLAVPYETVVGTPQLLTYGGASNLWECLLGNGTSTAGQSLTFFNNSNAYLGVGNNSTSSAAAATQTNLQGSSTLRKAMDSTYPQHTDATTSGAASTVFRSTFGTSDANFAWEEWGIFNASSSGRMLNRKVESLGTKSSAASWVLTCTLSLS</sequence>
<evidence type="ECO:0000313" key="2">
    <source>
        <dbReference type="Proteomes" id="UP000674234"/>
    </source>
</evidence>
<keyword evidence="2" id="KW-1185">Reference proteome</keyword>
<dbReference type="Proteomes" id="UP000674234">
    <property type="component" value="Unassembled WGS sequence"/>
</dbReference>
<proteinExistence type="predicted"/>
<dbReference type="EMBL" id="JAFCNB010000005">
    <property type="protein sequence ID" value="MBP2704414.1"/>
    <property type="molecule type" value="Genomic_DNA"/>
</dbReference>
<dbReference type="AlphaFoldDB" id="A0A941AQ72"/>
<dbReference type="RefSeq" id="WP_210155719.1">
    <property type="nucleotide sequence ID" value="NZ_JAFCNB010000005.1"/>
</dbReference>